<dbReference type="Proteomes" id="UP001190926">
    <property type="component" value="Unassembled WGS sequence"/>
</dbReference>
<evidence type="ECO:0000313" key="3">
    <source>
        <dbReference type="EMBL" id="KAH6836154.1"/>
    </source>
</evidence>
<dbReference type="AlphaFoldDB" id="A0AAD4PDB8"/>
<evidence type="ECO:0000256" key="2">
    <source>
        <dbReference type="ARBA" id="ARBA00022729"/>
    </source>
</evidence>
<dbReference type="CDD" id="cd02120">
    <property type="entry name" value="PA_subtilisin_like"/>
    <property type="match status" value="1"/>
</dbReference>
<keyword evidence="4" id="KW-1185">Reference proteome</keyword>
<comment type="caution">
    <text evidence="3">The sequence shown here is derived from an EMBL/GenBank/DDBJ whole genome shotgun (WGS) entry which is preliminary data.</text>
</comment>
<dbReference type="InterPro" id="IPR045051">
    <property type="entry name" value="SBT"/>
</dbReference>
<keyword evidence="2" id="KW-0732">Signal</keyword>
<organism evidence="3 4">
    <name type="scientific">Perilla frutescens var. hirtella</name>
    <name type="common">Perilla citriodora</name>
    <name type="synonym">Perilla setoyensis</name>
    <dbReference type="NCBI Taxonomy" id="608512"/>
    <lineage>
        <taxon>Eukaryota</taxon>
        <taxon>Viridiplantae</taxon>
        <taxon>Streptophyta</taxon>
        <taxon>Embryophyta</taxon>
        <taxon>Tracheophyta</taxon>
        <taxon>Spermatophyta</taxon>
        <taxon>Magnoliopsida</taxon>
        <taxon>eudicotyledons</taxon>
        <taxon>Gunneridae</taxon>
        <taxon>Pentapetalae</taxon>
        <taxon>asterids</taxon>
        <taxon>lamiids</taxon>
        <taxon>Lamiales</taxon>
        <taxon>Lamiaceae</taxon>
        <taxon>Nepetoideae</taxon>
        <taxon>Elsholtzieae</taxon>
        <taxon>Perilla</taxon>
    </lineage>
</organism>
<dbReference type="EMBL" id="SDAM02000026">
    <property type="protein sequence ID" value="KAH6836154.1"/>
    <property type="molecule type" value="Genomic_DNA"/>
</dbReference>
<reference evidence="3 4" key="1">
    <citation type="journal article" date="2021" name="Nat. Commun.">
        <title>Incipient diploidization of the medicinal plant Perilla within 10,000 years.</title>
        <authorList>
            <person name="Zhang Y."/>
            <person name="Shen Q."/>
            <person name="Leng L."/>
            <person name="Zhang D."/>
            <person name="Chen S."/>
            <person name="Shi Y."/>
            <person name="Ning Z."/>
            <person name="Chen S."/>
        </authorList>
    </citation>
    <scope>NUCLEOTIDE SEQUENCE [LARGE SCALE GENOMIC DNA]</scope>
    <source>
        <strain evidence="4">cv. PC099</strain>
    </source>
</reference>
<accession>A0AAD4PDB8</accession>
<sequence>MRSGFPWAMIVAAGTVDRWFAGTLTLGNGKKITGRTTFPARAVVRNVALVYNETSSGCTSPELTEAPDNSIIICNTTIGNTDFDTIMGGFSDSNARAVIVISEDTRIFRFNTFPYPGVVITPAEGEEVVNYALNSGSDSPTISIVFQQTIIEKEPRAVPTLSND</sequence>
<evidence type="ECO:0000256" key="1">
    <source>
        <dbReference type="ARBA" id="ARBA00011073"/>
    </source>
</evidence>
<dbReference type="PANTHER" id="PTHR10795">
    <property type="entry name" value="PROPROTEIN CONVERTASE SUBTILISIN/KEXIN"/>
    <property type="match status" value="1"/>
</dbReference>
<protein>
    <submittedName>
        <fullName evidence="3">Uncharacterized protein</fullName>
    </submittedName>
</protein>
<name>A0AAD4PDB8_PERFH</name>
<proteinExistence type="inferred from homology"/>
<dbReference type="Gene3D" id="3.50.30.30">
    <property type="match status" value="1"/>
</dbReference>
<gene>
    <name evidence="3" type="ORF">C2S53_019928</name>
</gene>
<comment type="similarity">
    <text evidence="1">Belongs to the peptidase S8 family.</text>
</comment>
<evidence type="ECO:0000313" key="4">
    <source>
        <dbReference type="Proteomes" id="UP001190926"/>
    </source>
</evidence>